<protein>
    <submittedName>
        <fullName evidence="1">Uncharacterized protein</fullName>
    </submittedName>
</protein>
<reference evidence="2" key="1">
    <citation type="submission" date="2012-06" db="EMBL/GenBank/DDBJ databases">
        <title>The complete genome of Flexibacter litoralis DSM 6794.</title>
        <authorList>
            <person name="Lucas S."/>
            <person name="Copeland A."/>
            <person name="Lapidus A."/>
            <person name="Glavina del Rio T."/>
            <person name="Dalin E."/>
            <person name="Tice H."/>
            <person name="Bruce D."/>
            <person name="Goodwin L."/>
            <person name="Pitluck S."/>
            <person name="Peters L."/>
            <person name="Ovchinnikova G."/>
            <person name="Lu M."/>
            <person name="Kyrpides N."/>
            <person name="Mavromatis K."/>
            <person name="Ivanova N."/>
            <person name="Brettin T."/>
            <person name="Detter J.C."/>
            <person name="Han C."/>
            <person name="Larimer F."/>
            <person name="Land M."/>
            <person name="Hauser L."/>
            <person name="Markowitz V."/>
            <person name="Cheng J.-F."/>
            <person name="Hugenholtz P."/>
            <person name="Woyke T."/>
            <person name="Wu D."/>
            <person name="Spring S."/>
            <person name="Lang E."/>
            <person name="Kopitz M."/>
            <person name="Brambilla E."/>
            <person name="Klenk H.-P."/>
            <person name="Eisen J.A."/>
        </authorList>
    </citation>
    <scope>NUCLEOTIDE SEQUENCE [LARGE SCALE GENOMIC DNA]</scope>
    <source>
        <strain evidence="2">ATCC 23117 / DSM 6794 / NBRC 15988 / NCIMB 1366 / Sio-4</strain>
    </source>
</reference>
<dbReference type="EMBL" id="CP003345">
    <property type="protein sequence ID" value="AFM03928.1"/>
    <property type="molecule type" value="Genomic_DNA"/>
</dbReference>
<organism evidence="1 2">
    <name type="scientific">Bernardetia litoralis (strain ATCC 23117 / DSM 6794 / NBRC 15988 / NCIMB 1366 / Fx l1 / Sio-4)</name>
    <name type="common">Flexibacter litoralis</name>
    <dbReference type="NCBI Taxonomy" id="880071"/>
    <lineage>
        <taxon>Bacteria</taxon>
        <taxon>Pseudomonadati</taxon>
        <taxon>Bacteroidota</taxon>
        <taxon>Cytophagia</taxon>
        <taxon>Cytophagales</taxon>
        <taxon>Bernardetiaceae</taxon>
        <taxon>Bernardetia</taxon>
    </lineage>
</organism>
<accession>I4AIZ3</accession>
<dbReference type="KEGG" id="fli:Fleli_1506"/>
<dbReference type="Proteomes" id="UP000006054">
    <property type="component" value="Chromosome"/>
</dbReference>
<gene>
    <name evidence="1" type="ordered locus">Fleli_1506</name>
</gene>
<sequence>MKKLLHPLIPLFILLILGGKYVYDVFLIDKYDEKQLLLLEQTKTDGDNVSELFHSTAKRSVELAKRNFAESGNPPSRKYLLDKIEILDGIYQTYLEKINASISLYEIEKELTYSTNKEKEEFYNKHFSVENLKIQTLFQEYIQEIIKVDTLIAQKYQDYTFQNGESDEELAENYLQGKSIEILIHVAKIKAELAHIHSESTILLAEEYGYFIFTDRTLNSRVMPILSKTEEGNFFVSVVEIVPFIDSIRKDVVLEEYFQTNVKYHIDKKGFFVIDEENFDVDNLKLKWFPKISYNENYGRAYLEYEE</sequence>
<name>I4AIZ3_BERLS</name>
<keyword evidence="2" id="KW-1185">Reference proteome</keyword>
<dbReference type="RefSeq" id="WP_014797385.1">
    <property type="nucleotide sequence ID" value="NC_018018.1"/>
</dbReference>
<dbReference type="AlphaFoldDB" id="I4AIZ3"/>
<dbReference type="STRING" id="880071.Fleli_1506"/>
<dbReference type="HOGENOM" id="CLU_905374_0_0_10"/>
<evidence type="ECO:0000313" key="2">
    <source>
        <dbReference type="Proteomes" id="UP000006054"/>
    </source>
</evidence>
<proteinExistence type="predicted"/>
<evidence type="ECO:0000313" key="1">
    <source>
        <dbReference type="EMBL" id="AFM03928.1"/>
    </source>
</evidence>